<dbReference type="Gene3D" id="3.30.1380.20">
    <property type="entry name" value="Trafficking protein particle complex subunit 3"/>
    <property type="match status" value="1"/>
</dbReference>
<dbReference type="InterPro" id="IPR024096">
    <property type="entry name" value="NO_sig/Golgi_transp_ligand-bd"/>
</dbReference>
<evidence type="ECO:0000313" key="2">
    <source>
        <dbReference type="EMBL" id="MFD1600194.1"/>
    </source>
</evidence>
<protein>
    <submittedName>
        <fullName evidence="2">XylR N-terminal domain-containing protein</fullName>
    </submittedName>
</protein>
<dbReference type="Pfam" id="PF06505">
    <property type="entry name" value="XylR_N"/>
    <property type="match status" value="1"/>
</dbReference>
<sequence>MKSDDFDLKADLEYGAEPGVNSFRNSRMLIFNAKSMGLLRQQLIENLGIEEARKTLFRFGFQSGYSDFLSIDKNYDFDTPEELLKAGPKIHTDKGLVKVEAHEMEYDKEESIFDFDGSWHNSYEAEQHIIYNGEAEVPVCWSLTGYASAWCSGFSEIPVLAMESKCEGMGDEHCEWSVKPIDEWGEEAEPYINAIMDFFRGDKLMEYYSYMEEQQGLEGKIELAKETNLPETKASTAVDSKENIRMFREAIEEILGKQPPKL</sequence>
<dbReference type="Proteomes" id="UP001597085">
    <property type="component" value="Unassembled WGS sequence"/>
</dbReference>
<reference evidence="2 3" key="1">
    <citation type="journal article" date="2019" name="Int. J. Syst. Evol. Microbiol.">
        <title>The Global Catalogue of Microorganisms (GCM) 10K type strain sequencing project: providing services to taxonomists for standard genome sequencing and annotation.</title>
        <authorList>
            <consortium name="The Broad Institute Genomics Platform"/>
            <consortium name="The Broad Institute Genome Sequencing Center for Infectious Disease"/>
            <person name="Wu L."/>
            <person name="Ma J."/>
        </authorList>
    </citation>
    <scope>NUCLEOTIDE SEQUENCE [LARGE SCALE GENOMIC DNA]</scope>
    <source>
        <strain evidence="2 3">CGMCC 1.12121</strain>
    </source>
</reference>
<proteinExistence type="predicted"/>
<evidence type="ECO:0000313" key="3">
    <source>
        <dbReference type="Proteomes" id="UP001597085"/>
    </source>
</evidence>
<evidence type="ECO:0000259" key="1">
    <source>
        <dbReference type="SMART" id="SM00989"/>
    </source>
</evidence>
<dbReference type="RefSeq" id="WP_256421937.1">
    <property type="nucleotide sequence ID" value="NZ_JANHDI010000009.1"/>
</dbReference>
<dbReference type="SMART" id="SM00989">
    <property type="entry name" value="V4R"/>
    <property type="match status" value="1"/>
</dbReference>
<dbReference type="SUPFAM" id="SSF111126">
    <property type="entry name" value="Ligand-binding domain in the NO signalling and Golgi transport"/>
    <property type="match status" value="1"/>
</dbReference>
<accession>A0ABD6CPU3</accession>
<comment type="caution">
    <text evidence="2">The sequence shown here is derived from an EMBL/GenBank/DDBJ whole genome shotgun (WGS) entry which is preliminary data.</text>
</comment>
<keyword evidence="3" id="KW-1185">Reference proteome</keyword>
<organism evidence="2 3">
    <name type="scientific">Halobellus rarus</name>
    <dbReference type="NCBI Taxonomy" id="1126237"/>
    <lineage>
        <taxon>Archaea</taxon>
        <taxon>Methanobacteriati</taxon>
        <taxon>Methanobacteriota</taxon>
        <taxon>Stenosarchaea group</taxon>
        <taxon>Halobacteria</taxon>
        <taxon>Halobacteriales</taxon>
        <taxon>Haloferacaceae</taxon>
        <taxon>Halobellus</taxon>
    </lineage>
</organism>
<dbReference type="InterPro" id="IPR004096">
    <property type="entry name" value="V4R"/>
</dbReference>
<gene>
    <name evidence="2" type="ORF">ACFSBX_14615</name>
</gene>
<dbReference type="InterPro" id="IPR010523">
    <property type="entry name" value="XylR_N"/>
</dbReference>
<feature type="domain" description="4-vinyl reductase 4VR" evidence="1">
    <location>
        <begin position="118"/>
        <end position="180"/>
    </location>
</feature>
<dbReference type="AlphaFoldDB" id="A0ABD6CPU3"/>
<name>A0ABD6CPU3_9EURY</name>
<dbReference type="EMBL" id="JBHUDK010000014">
    <property type="protein sequence ID" value="MFD1600194.1"/>
    <property type="molecule type" value="Genomic_DNA"/>
</dbReference>